<dbReference type="NCBIfam" id="TIGR01414">
    <property type="entry name" value="autotrans_barl"/>
    <property type="match status" value="1"/>
</dbReference>
<dbReference type="RefSeq" id="WP_247201966.1">
    <property type="nucleotide sequence ID" value="NZ_JALKCG010000007.1"/>
</dbReference>
<dbReference type="Pfam" id="PF03797">
    <property type="entry name" value="Autotransporter"/>
    <property type="match status" value="1"/>
</dbReference>
<dbReference type="SMART" id="SM00869">
    <property type="entry name" value="Autotransporter"/>
    <property type="match status" value="1"/>
</dbReference>
<evidence type="ECO:0000259" key="1">
    <source>
        <dbReference type="PROSITE" id="PS51208"/>
    </source>
</evidence>
<evidence type="ECO:0000313" key="2">
    <source>
        <dbReference type="EMBL" id="MCK0209457.1"/>
    </source>
</evidence>
<keyword evidence="3" id="KW-1185">Reference proteome</keyword>
<dbReference type="InterPro" id="IPR006315">
    <property type="entry name" value="OM_autotransptr_brl_dom"/>
</dbReference>
<accession>A0ABT0DQ94</accession>
<reference evidence="3" key="1">
    <citation type="submission" date="2023-07" db="EMBL/GenBank/DDBJ databases">
        <title>Ancylobacter moscoviensis sp. nov., facultatively methylotrophic bacteria from activated sludge and the reclassification of Starkeya novella (Starkey 1934) Kelly et al. 2000 as Ancylobacter novellus comb. nov., Starkeya koreensis Im et al. 2006 as Ancylobacter koreensis comb.nov., Angulomicrobium tetraedrale Vasil'eva et al. 1986 as Ancylobacter tetraedralis comb. nov., Angulomicrobium amanitiforme Fritz et al. 2004 as Ancylobacter amanitiformis comb. nov. and Methylorhabdus multivorans Doronina et al. 1996 as Ancylobacter multivorans comb. nov. and emended description of the genus Ancylobacter.</title>
        <authorList>
            <person name="Doronina N."/>
            <person name="Chemodurova A."/>
            <person name="Grouzdev D."/>
            <person name="Koziaeva V."/>
            <person name="Shi W."/>
            <person name="Wu L."/>
            <person name="Kaparullina E."/>
        </authorList>
    </citation>
    <scope>NUCLEOTIDE SEQUENCE [LARGE SCALE GENOMIC DNA]</scope>
    <source>
        <strain evidence="3">Jip08</strain>
    </source>
</reference>
<proteinExistence type="predicted"/>
<protein>
    <submittedName>
        <fullName evidence="2">Autotransporter domain-containing protein</fullName>
    </submittedName>
</protein>
<dbReference type="InterPro" id="IPR005546">
    <property type="entry name" value="Autotransporte_beta"/>
</dbReference>
<dbReference type="SUPFAM" id="SSF103515">
    <property type="entry name" value="Autotransporter"/>
    <property type="match status" value="1"/>
</dbReference>
<gene>
    <name evidence="2" type="ORF">MWN33_15595</name>
</gene>
<feature type="domain" description="Autotransporter" evidence="1">
    <location>
        <begin position="1"/>
        <end position="217"/>
    </location>
</feature>
<comment type="caution">
    <text evidence="2">The sequence shown here is derived from an EMBL/GenBank/DDBJ whole genome shotgun (WGS) entry which is preliminary data.</text>
</comment>
<evidence type="ECO:0000313" key="3">
    <source>
        <dbReference type="Proteomes" id="UP001202867"/>
    </source>
</evidence>
<dbReference type="Gene3D" id="2.40.128.130">
    <property type="entry name" value="Autotransporter beta-domain"/>
    <property type="match status" value="1"/>
</dbReference>
<dbReference type="EMBL" id="JALKCG010000007">
    <property type="protein sequence ID" value="MCK0209457.1"/>
    <property type="molecule type" value="Genomic_DNA"/>
</dbReference>
<dbReference type="Proteomes" id="UP001202867">
    <property type="component" value="Unassembled WGS sequence"/>
</dbReference>
<dbReference type="InterPro" id="IPR036709">
    <property type="entry name" value="Autotransporte_beta_dom_sf"/>
</dbReference>
<sequence length="217" mass="22732">MRRRRSASGSSDDWTLGAYAGNRWGALGLRTGLAYTWRDVESTRSVAFDGYADRLGADYGAGTFQAFGELGYRVETAFASFEPFAGLAYVSLDTDGFTETGGAATLTTAGTSMDTAFSTLGIRLEREVTLGTVAARLRGALGWQHAFGDITPEATQVFRGSAPFTVSGVPLAEDAALVEAGLDLSLTSATTLGLAYTGQFGDGTTQNAINATLKVSF</sequence>
<dbReference type="PROSITE" id="PS51208">
    <property type="entry name" value="AUTOTRANSPORTER"/>
    <property type="match status" value="1"/>
</dbReference>
<organism evidence="2 3">
    <name type="scientific">Ancylobacter koreensis</name>
    <dbReference type="NCBI Taxonomy" id="266121"/>
    <lineage>
        <taxon>Bacteria</taxon>
        <taxon>Pseudomonadati</taxon>
        <taxon>Pseudomonadota</taxon>
        <taxon>Alphaproteobacteria</taxon>
        <taxon>Hyphomicrobiales</taxon>
        <taxon>Xanthobacteraceae</taxon>
        <taxon>Ancylobacter</taxon>
    </lineage>
</organism>
<name>A0ABT0DQ94_9HYPH</name>